<dbReference type="PROSITE" id="PS50943">
    <property type="entry name" value="HTH_CROC1"/>
    <property type="match status" value="1"/>
</dbReference>
<dbReference type="Proteomes" id="UP000423156">
    <property type="component" value="Unassembled WGS sequence"/>
</dbReference>
<dbReference type="GO" id="GO:0003677">
    <property type="term" value="F:DNA binding"/>
    <property type="evidence" value="ECO:0007669"/>
    <property type="project" value="InterPro"/>
</dbReference>
<dbReference type="InterPro" id="IPR010982">
    <property type="entry name" value="Lambda_DNA-bd_dom_sf"/>
</dbReference>
<dbReference type="Pfam" id="PF01381">
    <property type="entry name" value="HTH_3"/>
    <property type="match status" value="1"/>
</dbReference>
<dbReference type="EMBL" id="JAHOEP010000034">
    <property type="protein sequence ID" value="MBV3409061.1"/>
    <property type="molecule type" value="Genomic_DNA"/>
</dbReference>
<evidence type="ECO:0000313" key="10">
    <source>
        <dbReference type="Proteomes" id="UP000423156"/>
    </source>
</evidence>
<dbReference type="EMBL" id="QRNN01000070">
    <property type="protein sequence ID" value="RHK46512.1"/>
    <property type="molecule type" value="Genomic_DNA"/>
</dbReference>
<dbReference type="Proteomes" id="UP000421283">
    <property type="component" value="Unassembled WGS sequence"/>
</dbReference>
<evidence type="ECO:0000313" key="6">
    <source>
        <dbReference type="EMBL" id="RHK46512.1"/>
    </source>
</evidence>
<reference evidence="6 7" key="1">
    <citation type="submission" date="2018-08" db="EMBL/GenBank/DDBJ databases">
        <title>A genome reference for cultivated species of the human gut microbiota.</title>
        <authorList>
            <person name="Zou Y."/>
            <person name="Xue W."/>
            <person name="Luo G."/>
        </authorList>
    </citation>
    <scope>NUCLEOTIDE SEQUENCE [LARGE SCALE GENOMIC DNA]</scope>
    <source>
        <strain evidence="6 7">AF43-2</strain>
    </source>
</reference>
<dbReference type="EMBL" id="VZCC01000070">
    <property type="protein sequence ID" value="MQN84350.1"/>
    <property type="molecule type" value="Genomic_DNA"/>
</dbReference>
<accession>A0AA90UQ15</accession>
<evidence type="ECO:0000313" key="11">
    <source>
        <dbReference type="Proteomes" id="UP001196316"/>
    </source>
</evidence>
<dbReference type="SMART" id="SM00530">
    <property type="entry name" value="HTH_XRE"/>
    <property type="match status" value="1"/>
</dbReference>
<dbReference type="Proteomes" id="UP000421408">
    <property type="component" value="Unassembled WGS sequence"/>
</dbReference>
<reference evidence="8 9" key="2">
    <citation type="submission" date="2019-09" db="EMBL/GenBank/DDBJ databases">
        <title>Distinct polysaccharide growth profiles of human intestinal Prevotella copri isolates.</title>
        <authorList>
            <person name="Fehlner-Peach H."/>
            <person name="Magnabosco C."/>
            <person name="Raghavan V."/>
            <person name="Scher J.U."/>
            <person name="Tett A."/>
            <person name="Cox L.M."/>
            <person name="Gottsegen C."/>
            <person name="Watters A."/>
            <person name="Wiltshire- Gordon J.D."/>
            <person name="Segata N."/>
            <person name="Bonneau R."/>
            <person name="Littman D.R."/>
        </authorList>
    </citation>
    <scope>NUCLEOTIDE SEQUENCE [LARGE SCALE GENOMIC DNA]</scope>
    <source>
        <strain evidence="3">BU41712</strain>
        <strain evidence="9">iAA108</strain>
        <strain evidence="8">iAU3127</strain>
    </source>
</reference>
<dbReference type="InterPro" id="IPR001387">
    <property type="entry name" value="Cro/C1-type_HTH"/>
</dbReference>
<proteinExistence type="predicted"/>
<evidence type="ECO:0000313" key="2">
    <source>
        <dbReference type="EMBL" id="MBV3409061.1"/>
    </source>
</evidence>
<evidence type="ECO:0000259" key="1">
    <source>
        <dbReference type="PROSITE" id="PS50943"/>
    </source>
</evidence>
<evidence type="ECO:0000313" key="3">
    <source>
        <dbReference type="EMBL" id="MQN78697.1"/>
    </source>
</evidence>
<evidence type="ECO:0000313" key="8">
    <source>
        <dbReference type="Proteomes" id="UP000421283"/>
    </source>
</evidence>
<dbReference type="CDD" id="cd00093">
    <property type="entry name" value="HTH_XRE"/>
    <property type="match status" value="1"/>
</dbReference>
<reference evidence="4" key="4">
    <citation type="submission" date="2022-12" db="EMBL/GenBank/DDBJ databases">
        <title>Distinct polysaccharide growth profiles of human intestinal Prevotella copri isolates.</title>
        <authorList>
            <person name="Fehlner-Peach H."/>
            <person name="Magnabosco C."/>
            <person name="Raghavan V."/>
            <person name="Scher J.U."/>
            <person name="Tett A."/>
            <person name="Cox L.M."/>
            <person name="Gottsegen C."/>
            <person name="Watters A."/>
            <person name="Wiltshire- Gordon J.D."/>
            <person name="Segata N."/>
            <person name="Bonneau R."/>
            <person name="Littman D.R."/>
        </authorList>
    </citation>
    <scope>NUCLEOTIDE SEQUENCE</scope>
    <source>
        <strain evidence="10">BU41712</strain>
        <strain evidence="4">IAA108</strain>
        <strain evidence="5">IAU3127</strain>
    </source>
</reference>
<evidence type="ECO:0000313" key="9">
    <source>
        <dbReference type="Proteomes" id="UP000421408"/>
    </source>
</evidence>
<name>A0AA90UQ15_9BACT</name>
<protein>
    <submittedName>
        <fullName evidence="2">Helix-turn-helix domain-containing protein</fullName>
    </submittedName>
    <submittedName>
        <fullName evidence="3">Helix-turn-helix transcriptional regulator</fullName>
    </submittedName>
    <submittedName>
        <fullName evidence="6">XRE family transcriptional regulator</fullName>
    </submittedName>
</protein>
<dbReference type="EMBL" id="VZAP01000028">
    <property type="protein sequence ID" value="MQO91435.1"/>
    <property type="molecule type" value="Genomic_DNA"/>
</dbReference>
<comment type="caution">
    <text evidence="2">The sequence shown here is derived from an EMBL/GenBank/DDBJ whole genome shotgun (WGS) entry which is preliminary data.</text>
</comment>
<dbReference type="EMBL" id="VZBZ01000152">
    <property type="protein sequence ID" value="MQN78697.1"/>
    <property type="molecule type" value="Genomic_DNA"/>
</dbReference>
<dbReference type="Proteomes" id="UP000284562">
    <property type="component" value="Unassembled WGS sequence"/>
</dbReference>
<dbReference type="AlphaFoldDB" id="A0AA90UQ15"/>
<dbReference type="Proteomes" id="UP001196316">
    <property type="component" value="Unassembled WGS sequence"/>
</dbReference>
<evidence type="ECO:0000313" key="4">
    <source>
        <dbReference type="EMBL" id="MQN84350.1"/>
    </source>
</evidence>
<reference evidence="2" key="3">
    <citation type="submission" date="2021-06" db="EMBL/GenBank/DDBJ databases">
        <title>Collection of gut derived symbiotic bacterial strains cultured from healthy donors.</title>
        <authorList>
            <person name="Lin H."/>
            <person name="Littmann E."/>
            <person name="Pamer E.G."/>
        </authorList>
    </citation>
    <scope>NUCLEOTIDE SEQUENCE</scope>
    <source>
        <strain evidence="2">MSK.21.60</strain>
    </source>
</reference>
<organism evidence="2 11">
    <name type="scientific">Segatella copri</name>
    <dbReference type="NCBI Taxonomy" id="165179"/>
    <lineage>
        <taxon>Bacteria</taxon>
        <taxon>Pseudomonadati</taxon>
        <taxon>Bacteroidota</taxon>
        <taxon>Bacteroidia</taxon>
        <taxon>Bacteroidales</taxon>
        <taxon>Prevotellaceae</taxon>
        <taxon>Segatella</taxon>
    </lineage>
</organism>
<feature type="domain" description="HTH cro/C1-type" evidence="1">
    <location>
        <begin position="69"/>
        <end position="124"/>
    </location>
</feature>
<dbReference type="SUPFAM" id="SSF47413">
    <property type="entry name" value="lambda repressor-like DNA-binding domains"/>
    <property type="match status" value="1"/>
</dbReference>
<evidence type="ECO:0000313" key="5">
    <source>
        <dbReference type="EMBL" id="MQO91435.1"/>
    </source>
</evidence>
<gene>
    <name evidence="6" type="ORF">DW064_13130</name>
    <name evidence="5" type="ORF">F7D31_01875</name>
    <name evidence="3" type="ORF">F7D71_12705</name>
    <name evidence="4" type="ORF">F7D74_10285</name>
    <name evidence="2" type="ORF">KSW80_11710</name>
</gene>
<evidence type="ECO:0000313" key="7">
    <source>
        <dbReference type="Proteomes" id="UP000284562"/>
    </source>
</evidence>
<sequence>MISIMNCACKVKKKCLTMANNQEKFHEIIIFYKKNIILDLFLHNLEIIVTFARKVQYNTLLGMKIQEVMKLQRKALGITQQDLADMSEVAISTIKQIESGKGNPSLSTVEKIMDILGMEVKYEIRQTI</sequence>
<dbReference type="Gene3D" id="1.10.260.40">
    <property type="entry name" value="lambda repressor-like DNA-binding domains"/>
    <property type="match status" value="1"/>
</dbReference>